<feature type="signal peptide" evidence="1">
    <location>
        <begin position="1"/>
        <end position="30"/>
    </location>
</feature>
<name>A0AAV4MTG8_CAEEX</name>
<evidence type="ECO:0000256" key="1">
    <source>
        <dbReference type="SAM" id="SignalP"/>
    </source>
</evidence>
<reference evidence="2 4" key="1">
    <citation type="submission" date="2021-06" db="EMBL/GenBank/DDBJ databases">
        <title>Caerostris extrusa draft genome.</title>
        <authorList>
            <person name="Kono N."/>
            <person name="Arakawa K."/>
        </authorList>
    </citation>
    <scope>NUCLEOTIDE SEQUENCE [LARGE SCALE GENOMIC DNA]</scope>
</reference>
<dbReference type="EMBL" id="BPLR01021121">
    <property type="protein sequence ID" value="GIX86230.1"/>
    <property type="molecule type" value="Genomic_DNA"/>
</dbReference>
<dbReference type="AlphaFoldDB" id="A0AAV4MTG8"/>
<comment type="caution">
    <text evidence="2">The sequence shown here is derived from an EMBL/GenBank/DDBJ whole genome shotgun (WGS) entry which is preliminary data.</text>
</comment>
<evidence type="ECO:0000313" key="2">
    <source>
        <dbReference type="EMBL" id="GIX75730.1"/>
    </source>
</evidence>
<proteinExistence type="predicted"/>
<dbReference type="EMBL" id="BPLR01002616">
    <property type="protein sequence ID" value="GIX75730.1"/>
    <property type="molecule type" value="Genomic_DNA"/>
</dbReference>
<evidence type="ECO:0000313" key="4">
    <source>
        <dbReference type="Proteomes" id="UP001054945"/>
    </source>
</evidence>
<organism evidence="2 4">
    <name type="scientific">Caerostris extrusa</name>
    <name type="common">Bark spider</name>
    <name type="synonym">Caerostris bankana</name>
    <dbReference type="NCBI Taxonomy" id="172846"/>
    <lineage>
        <taxon>Eukaryota</taxon>
        <taxon>Metazoa</taxon>
        <taxon>Ecdysozoa</taxon>
        <taxon>Arthropoda</taxon>
        <taxon>Chelicerata</taxon>
        <taxon>Arachnida</taxon>
        <taxon>Araneae</taxon>
        <taxon>Araneomorphae</taxon>
        <taxon>Entelegynae</taxon>
        <taxon>Araneoidea</taxon>
        <taxon>Araneidae</taxon>
        <taxon>Caerostris</taxon>
    </lineage>
</organism>
<sequence length="135" mass="15347">MDPRILGRLAKIGSLRRWFLLFSCARLKLASNFDNEVAAISKAANAMPSAPFLVLKKWCFSRTQHRQCRPYVHPPPLEELEVAPSAKNYCLTTIKKNRAAMGLRPLRCAREQKGRCSSQAKVQYEPARPVPRLLQ</sequence>
<gene>
    <name evidence="2" type="ORF">CEXT_300701</name>
    <name evidence="3" type="ORF">CEXT_778771</name>
</gene>
<protein>
    <submittedName>
        <fullName evidence="2">Uncharacterized protein</fullName>
    </submittedName>
</protein>
<dbReference type="Proteomes" id="UP001054945">
    <property type="component" value="Unassembled WGS sequence"/>
</dbReference>
<keyword evidence="1" id="KW-0732">Signal</keyword>
<feature type="chain" id="PRO_5044714458" evidence="1">
    <location>
        <begin position="31"/>
        <end position="135"/>
    </location>
</feature>
<evidence type="ECO:0000313" key="3">
    <source>
        <dbReference type="EMBL" id="GIX86230.1"/>
    </source>
</evidence>
<keyword evidence="4" id="KW-1185">Reference proteome</keyword>
<accession>A0AAV4MTG8</accession>